<evidence type="ECO:0000256" key="1">
    <source>
        <dbReference type="ARBA" id="ARBA00004141"/>
    </source>
</evidence>
<organism evidence="10 11">
    <name type="scientific">Suipraeoptans intestinalis</name>
    <dbReference type="NCBI Taxonomy" id="2606628"/>
    <lineage>
        <taxon>Bacteria</taxon>
        <taxon>Bacillati</taxon>
        <taxon>Bacillota</taxon>
        <taxon>Clostridia</taxon>
        <taxon>Lachnospirales</taxon>
        <taxon>Lachnospiraceae</taxon>
        <taxon>Suipraeoptans</taxon>
    </lineage>
</organism>
<evidence type="ECO:0000256" key="2">
    <source>
        <dbReference type="ARBA" id="ARBA00008114"/>
    </source>
</evidence>
<feature type="transmembrane region" description="Helical" evidence="7">
    <location>
        <begin position="122"/>
        <end position="142"/>
    </location>
</feature>
<comment type="subcellular location">
    <subcellularLocation>
        <location evidence="1">Membrane</location>
        <topology evidence="1">Multi-pass membrane protein</topology>
    </subcellularLocation>
</comment>
<protein>
    <submittedName>
        <fullName evidence="10">Cation transporter</fullName>
    </submittedName>
</protein>
<keyword evidence="4 7" id="KW-0812">Transmembrane</keyword>
<keyword evidence="3" id="KW-0813">Transport</keyword>
<feature type="domain" description="Cation efflux protein cytoplasmic" evidence="9">
    <location>
        <begin position="221"/>
        <end position="286"/>
    </location>
</feature>
<evidence type="ECO:0000256" key="4">
    <source>
        <dbReference type="ARBA" id="ARBA00022692"/>
    </source>
</evidence>
<evidence type="ECO:0000259" key="8">
    <source>
        <dbReference type="Pfam" id="PF01545"/>
    </source>
</evidence>
<dbReference type="Gene3D" id="1.20.1510.10">
    <property type="entry name" value="Cation efflux protein transmembrane domain"/>
    <property type="match status" value="1"/>
</dbReference>
<dbReference type="Pfam" id="PF16916">
    <property type="entry name" value="ZT_dimer"/>
    <property type="match status" value="1"/>
</dbReference>
<keyword evidence="5 7" id="KW-1133">Transmembrane helix</keyword>
<evidence type="ECO:0000256" key="3">
    <source>
        <dbReference type="ARBA" id="ARBA00022448"/>
    </source>
</evidence>
<feature type="domain" description="Cation efflux protein transmembrane" evidence="8">
    <location>
        <begin position="26"/>
        <end position="217"/>
    </location>
</feature>
<keyword evidence="6 7" id="KW-0472">Membrane</keyword>
<gene>
    <name evidence="10" type="ORF">FYJ34_08360</name>
</gene>
<evidence type="ECO:0000259" key="9">
    <source>
        <dbReference type="Pfam" id="PF16916"/>
    </source>
</evidence>
<evidence type="ECO:0000313" key="10">
    <source>
        <dbReference type="EMBL" id="MSR94269.1"/>
    </source>
</evidence>
<dbReference type="InterPro" id="IPR050291">
    <property type="entry name" value="CDF_Transporter"/>
</dbReference>
<evidence type="ECO:0000256" key="6">
    <source>
        <dbReference type="ARBA" id="ARBA00023136"/>
    </source>
</evidence>
<accession>A0A6N7V116</accession>
<sequence>MERKNGEHQETERKERDRIIIRTSAVGIAANLLLAGFKAGVGLLSHSIAVVLDAVNNLSDALSSVITITGTKLAGKAPDKKHPLGYGRIEYLSAMIVALIVLYAGVTALAESVKKILHPEQASYSMTSLIIIGAAILGKLLLGRYVKKQGEKVKSQALVASGADALFDAVLSASVLVSAIIYMVCQISLEAYVGVVIAAIIIKSGFEMLWETLGEILGQRPDPEMTERIKQILTEEKEVMGAYDLILNNYGPNKNYASVHLELPDNMQVEQVDVLTRKLQERVYAQTGVILTGVGVYSYNTRENEPSRIRNKVQNIVLSHDWVLQLHGFYMDLKEKDMRFDVVLSFDIRHQEGIEILEKELRTEYPDYTIRITADVDTSDI</sequence>
<proteinExistence type="inferred from homology"/>
<dbReference type="InterPro" id="IPR036837">
    <property type="entry name" value="Cation_efflux_CTD_sf"/>
</dbReference>
<dbReference type="Pfam" id="PF01545">
    <property type="entry name" value="Cation_efflux"/>
    <property type="match status" value="1"/>
</dbReference>
<dbReference type="SUPFAM" id="SSF160240">
    <property type="entry name" value="Cation efflux protein cytoplasmic domain-like"/>
    <property type="match status" value="1"/>
</dbReference>
<feature type="transmembrane region" description="Helical" evidence="7">
    <location>
        <begin position="89"/>
        <end position="110"/>
    </location>
</feature>
<evidence type="ECO:0000256" key="5">
    <source>
        <dbReference type="ARBA" id="ARBA00022989"/>
    </source>
</evidence>
<dbReference type="InterPro" id="IPR002524">
    <property type="entry name" value="Cation_efflux"/>
</dbReference>
<dbReference type="RefSeq" id="WP_154477803.1">
    <property type="nucleotide sequence ID" value="NZ_VULY01000018.1"/>
</dbReference>
<feature type="transmembrane region" description="Helical" evidence="7">
    <location>
        <begin position="20"/>
        <end position="37"/>
    </location>
</feature>
<evidence type="ECO:0000313" key="11">
    <source>
        <dbReference type="Proteomes" id="UP000434409"/>
    </source>
</evidence>
<dbReference type="Gene3D" id="3.30.70.1350">
    <property type="entry name" value="Cation efflux protein, cytoplasmic domain"/>
    <property type="match status" value="1"/>
</dbReference>
<dbReference type="PANTHER" id="PTHR43840:SF50">
    <property type="entry name" value="MANGANESE EFFLUX SYSTEM PROTEIN MNES"/>
    <property type="match status" value="1"/>
</dbReference>
<dbReference type="GO" id="GO:0008324">
    <property type="term" value="F:monoatomic cation transmembrane transporter activity"/>
    <property type="evidence" value="ECO:0007669"/>
    <property type="project" value="InterPro"/>
</dbReference>
<dbReference type="PANTHER" id="PTHR43840">
    <property type="entry name" value="MITOCHONDRIAL METAL TRANSPORTER 1-RELATED"/>
    <property type="match status" value="1"/>
</dbReference>
<comment type="similarity">
    <text evidence="2">Belongs to the cation diffusion facilitator (CDF) transporter (TC 2.A.4) family.</text>
</comment>
<dbReference type="AlphaFoldDB" id="A0A6N7V116"/>
<keyword evidence="11" id="KW-1185">Reference proteome</keyword>
<feature type="transmembrane region" description="Helical" evidence="7">
    <location>
        <begin position="163"/>
        <end position="185"/>
    </location>
</feature>
<feature type="transmembrane region" description="Helical" evidence="7">
    <location>
        <begin position="191"/>
        <end position="210"/>
    </location>
</feature>
<dbReference type="FunFam" id="1.20.1510.10:FF:000006">
    <property type="entry name" value="Divalent cation efflux transporter"/>
    <property type="match status" value="1"/>
</dbReference>
<dbReference type="EMBL" id="VULY01000018">
    <property type="protein sequence ID" value="MSR94269.1"/>
    <property type="molecule type" value="Genomic_DNA"/>
</dbReference>
<dbReference type="InterPro" id="IPR058533">
    <property type="entry name" value="Cation_efflux_TM"/>
</dbReference>
<evidence type="ECO:0000256" key="7">
    <source>
        <dbReference type="SAM" id="Phobius"/>
    </source>
</evidence>
<name>A0A6N7V116_9FIRM</name>
<dbReference type="InterPro" id="IPR027470">
    <property type="entry name" value="Cation_efflux_CTD"/>
</dbReference>
<dbReference type="SUPFAM" id="SSF161111">
    <property type="entry name" value="Cation efflux protein transmembrane domain-like"/>
    <property type="match status" value="1"/>
</dbReference>
<comment type="caution">
    <text evidence="10">The sequence shown here is derived from an EMBL/GenBank/DDBJ whole genome shotgun (WGS) entry which is preliminary data.</text>
</comment>
<reference evidence="10 11" key="1">
    <citation type="submission" date="2019-08" db="EMBL/GenBank/DDBJ databases">
        <title>In-depth cultivation of the pig gut microbiome towards novel bacterial diversity and tailored functional studies.</title>
        <authorList>
            <person name="Wylensek D."/>
            <person name="Hitch T.C.A."/>
            <person name="Clavel T."/>
        </authorList>
    </citation>
    <scope>NUCLEOTIDE SEQUENCE [LARGE SCALE GENOMIC DNA]</scope>
    <source>
        <strain evidence="10 11">68-1-5</strain>
    </source>
</reference>
<dbReference type="Proteomes" id="UP000434409">
    <property type="component" value="Unassembled WGS sequence"/>
</dbReference>
<dbReference type="NCBIfam" id="TIGR01297">
    <property type="entry name" value="CDF"/>
    <property type="match status" value="1"/>
</dbReference>
<dbReference type="GO" id="GO:0016020">
    <property type="term" value="C:membrane"/>
    <property type="evidence" value="ECO:0007669"/>
    <property type="project" value="UniProtKB-SubCell"/>
</dbReference>
<dbReference type="InterPro" id="IPR027469">
    <property type="entry name" value="Cation_efflux_TMD_sf"/>
</dbReference>